<feature type="domain" description="Aminotransferase class I/classII large" evidence="10">
    <location>
        <begin position="130"/>
        <end position="496"/>
    </location>
</feature>
<dbReference type="GO" id="GO:0008483">
    <property type="term" value="F:transaminase activity"/>
    <property type="evidence" value="ECO:0007669"/>
    <property type="project" value="UniProtKB-KW"/>
</dbReference>
<dbReference type="EMBL" id="AJIL01000070">
    <property type="protein sequence ID" value="KNE97316.1"/>
    <property type="molecule type" value="Genomic_DNA"/>
</dbReference>
<dbReference type="GO" id="GO:0042853">
    <property type="term" value="P:L-alanine catabolic process"/>
    <property type="evidence" value="ECO:0007669"/>
    <property type="project" value="UniProtKB-UniPathway"/>
</dbReference>
<evidence type="ECO:0000313" key="12">
    <source>
        <dbReference type="Proteomes" id="UP000054564"/>
    </source>
</evidence>
<dbReference type="InterPro" id="IPR015422">
    <property type="entry name" value="PyrdxlP-dep_Trfase_small"/>
</dbReference>
<comment type="subunit">
    <text evidence="2">Homodimer.</text>
</comment>
<dbReference type="Pfam" id="PF00155">
    <property type="entry name" value="Aminotran_1_2"/>
    <property type="match status" value="1"/>
</dbReference>
<dbReference type="Proteomes" id="UP000054564">
    <property type="component" value="Unassembled WGS sequence"/>
</dbReference>
<keyword evidence="5" id="KW-0663">Pyridoxal phosphate</keyword>
<accession>A0A0L0VDP4</accession>
<evidence type="ECO:0000259" key="10">
    <source>
        <dbReference type="Pfam" id="PF00155"/>
    </source>
</evidence>
<keyword evidence="3" id="KW-0032">Aminotransferase</keyword>
<comment type="caution">
    <text evidence="11">The sequence shown here is derived from an EMBL/GenBank/DDBJ whole genome shotgun (WGS) entry which is preliminary data.</text>
</comment>
<dbReference type="CDD" id="cd00609">
    <property type="entry name" value="AAT_like"/>
    <property type="match status" value="1"/>
</dbReference>
<comment type="cofactor">
    <cofactor evidence="1">
        <name>pyridoxal 5'-phosphate</name>
        <dbReference type="ChEBI" id="CHEBI:597326"/>
    </cofactor>
</comment>
<comment type="similarity">
    <text evidence="6">Belongs to the class-I pyridoxal-phosphate-dependent aminotransferase family. Alanine aminotransferase subfamily.</text>
</comment>
<dbReference type="FunFam" id="3.90.1150.10:FF:000151">
    <property type="entry name" value="Alanine aminotransferase 2"/>
    <property type="match status" value="1"/>
</dbReference>
<evidence type="ECO:0000256" key="7">
    <source>
        <dbReference type="ARBA" id="ARBA00077894"/>
    </source>
</evidence>
<dbReference type="AlphaFoldDB" id="A0A0L0VDP4"/>
<dbReference type="InterPro" id="IPR015424">
    <property type="entry name" value="PyrdxlP-dep_Trfase"/>
</dbReference>
<evidence type="ECO:0000256" key="3">
    <source>
        <dbReference type="ARBA" id="ARBA00022576"/>
    </source>
</evidence>
<dbReference type="SUPFAM" id="SSF53383">
    <property type="entry name" value="PLP-dependent transferases"/>
    <property type="match status" value="1"/>
</dbReference>
<protein>
    <recommendedName>
        <fullName evidence="7">Glutamate pyruvate transaminase</fullName>
    </recommendedName>
    <alternativeName>
        <fullName evidence="8">Glutamic--alanine transaminase</fullName>
    </alternativeName>
    <alternativeName>
        <fullName evidence="9">Glutamic--pyruvic transaminase</fullName>
    </alternativeName>
</protein>
<name>A0A0L0VDP4_9BASI</name>
<evidence type="ECO:0000256" key="5">
    <source>
        <dbReference type="ARBA" id="ARBA00022898"/>
    </source>
</evidence>
<keyword evidence="4" id="KW-0808">Transferase</keyword>
<dbReference type="OrthoDB" id="1732682at2759"/>
<evidence type="ECO:0000256" key="4">
    <source>
        <dbReference type="ARBA" id="ARBA00022679"/>
    </source>
</evidence>
<evidence type="ECO:0000313" key="11">
    <source>
        <dbReference type="EMBL" id="KNE97316.1"/>
    </source>
</evidence>
<evidence type="ECO:0000256" key="1">
    <source>
        <dbReference type="ARBA" id="ARBA00001933"/>
    </source>
</evidence>
<evidence type="ECO:0000256" key="2">
    <source>
        <dbReference type="ARBA" id="ARBA00011738"/>
    </source>
</evidence>
<dbReference type="STRING" id="1165861.A0A0L0VDP4"/>
<dbReference type="FunFam" id="3.40.640.10:FF:000012">
    <property type="entry name" value="alanine aminotransferase 2"/>
    <property type="match status" value="1"/>
</dbReference>
<reference evidence="12" key="1">
    <citation type="submission" date="2014-03" db="EMBL/GenBank/DDBJ databases">
        <title>The Genome Sequence of Puccinia striiformis f. sp. tritici PST-78.</title>
        <authorList>
            <consortium name="The Broad Institute Genome Sequencing Platform"/>
            <person name="Cuomo C."/>
            <person name="Hulbert S."/>
            <person name="Chen X."/>
            <person name="Walker B."/>
            <person name="Young S.K."/>
            <person name="Zeng Q."/>
            <person name="Gargeya S."/>
            <person name="Fitzgerald M."/>
            <person name="Haas B."/>
            <person name="Abouelleil A."/>
            <person name="Alvarado L."/>
            <person name="Arachchi H.M."/>
            <person name="Berlin A.M."/>
            <person name="Chapman S.B."/>
            <person name="Goldberg J."/>
            <person name="Griggs A."/>
            <person name="Gujja S."/>
            <person name="Hansen M."/>
            <person name="Howarth C."/>
            <person name="Imamovic A."/>
            <person name="Larimer J."/>
            <person name="McCowan C."/>
            <person name="Montmayeur A."/>
            <person name="Murphy C."/>
            <person name="Neiman D."/>
            <person name="Pearson M."/>
            <person name="Priest M."/>
            <person name="Roberts A."/>
            <person name="Saif S."/>
            <person name="Shea T."/>
            <person name="Sisk P."/>
            <person name="Sykes S."/>
            <person name="Wortman J."/>
            <person name="Nusbaum C."/>
            <person name="Birren B."/>
        </authorList>
    </citation>
    <scope>NUCLEOTIDE SEQUENCE [LARGE SCALE GENOMIC DNA]</scope>
    <source>
        <strain evidence="12">race PST-78</strain>
    </source>
</reference>
<dbReference type="Gene3D" id="3.90.1150.10">
    <property type="entry name" value="Aspartate Aminotransferase, domain 1"/>
    <property type="match status" value="1"/>
</dbReference>
<dbReference type="PANTHER" id="PTHR11751">
    <property type="entry name" value="ALANINE AMINOTRANSFERASE"/>
    <property type="match status" value="1"/>
</dbReference>
<evidence type="ECO:0000256" key="8">
    <source>
        <dbReference type="ARBA" id="ARBA00078532"/>
    </source>
</evidence>
<dbReference type="PANTHER" id="PTHR11751:SF29">
    <property type="entry name" value="ALANINE TRANSAMINASE"/>
    <property type="match status" value="1"/>
</dbReference>
<dbReference type="GO" id="GO:0030170">
    <property type="term" value="F:pyridoxal phosphate binding"/>
    <property type="evidence" value="ECO:0007669"/>
    <property type="project" value="InterPro"/>
</dbReference>
<dbReference type="InterPro" id="IPR045088">
    <property type="entry name" value="ALAT1/2-like"/>
</dbReference>
<dbReference type="FunFam" id="1.10.287.1970:FF:000001">
    <property type="entry name" value="Alanine aminotransferase 2"/>
    <property type="match status" value="1"/>
</dbReference>
<dbReference type="Gene3D" id="3.40.640.10">
    <property type="entry name" value="Type I PLP-dependent aspartate aminotransferase-like (Major domain)"/>
    <property type="match status" value="1"/>
</dbReference>
<dbReference type="Gene3D" id="1.10.287.1970">
    <property type="match status" value="1"/>
</dbReference>
<dbReference type="InterPro" id="IPR015421">
    <property type="entry name" value="PyrdxlP-dep_Trfase_major"/>
</dbReference>
<gene>
    <name evidence="11" type="ORF">PSTG_09427</name>
</gene>
<dbReference type="UniPathway" id="UPA00528">
    <property type="reaction ID" value="UER00586"/>
</dbReference>
<dbReference type="InterPro" id="IPR004839">
    <property type="entry name" value="Aminotransferase_I/II_large"/>
</dbReference>
<evidence type="ECO:0000256" key="9">
    <source>
        <dbReference type="ARBA" id="ARBA00080525"/>
    </source>
</evidence>
<proteinExistence type="inferred from homology"/>
<organism evidence="11 12">
    <name type="scientific">Puccinia striiformis f. sp. tritici PST-78</name>
    <dbReference type="NCBI Taxonomy" id="1165861"/>
    <lineage>
        <taxon>Eukaryota</taxon>
        <taxon>Fungi</taxon>
        <taxon>Dikarya</taxon>
        <taxon>Basidiomycota</taxon>
        <taxon>Pucciniomycotina</taxon>
        <taxon>Pucciniomycetes</taxon>
        <taxon>Pucciniales</taxon>
        <taxon>Pucciniaceae</taxon>
        <taxon>Puccinia</taxon>
    </lineage>
</organism>
<sequence length="520" mass="57814">MVNWNQIISRTTNSLKQQHHYYSATTTTTIRKSHHIKRSETMISVDDLNPAIIKAQYAVRGRIAIKAEQLRATLQSNPNAQNELGFDSIINCNIGNPQQLGQKPITFYRQVACLTEYPDLIDKPEAQSLFPKDVIERARSLLESIGSLGAYSHSMGVPIIRKHIAEFLEKRDGFPADPETIYLTAGASAGVSNIMQLLLSSPTDGVMIPIPQYPLYTAALALNSARAVEYYLNEEDDWAPNLAGLEDVYKKATNEGTKVKAMVLISPGNPVGNCLSRESMESIVRFCFKNKILLLADEVYQTNIFKPDDRPFISFKSVVKAMEPEIANGQALINFHSISKGQTGECGRRGGYFELVNIPEKVQEQVYKLASIQLCPPLAGQIGVDLQVKPPQSGDESYELFKKEVDQIAESLKSRSNILAQAFNELPGLSCNYAQGAMYLFPKLVLPSKAHQAAEKVGVPVDEFYCMELLTKTGICIVPGSGFGQQPGSFHFRTTFLAPQVVDFVTRFKEFHLNFLKTYE</sequence>
<keyword evidence="12" id="KW-1185">Reference proteome</keyword>
<evidence type="ECO:0000256" key="6">
    <source>
        <dbReference type="ARBA" id="ARBA00025785"/>
    </source>
</evidence>